<protein>
    <submittedName>
        <fullName evidence="2">Uncharacterized protein</fullName>
    </submittedName>
</protein>
<sequence length="406" mass="43518">MGFKGKFFSSKKSSDSSSPDGGSSSPQPNIFGSASRFEKKKVRSFREEPPLTSVSSGRRTTAKDPAKVQLQKKKEKEKEKEKEGENESDQKGKAAAKPSPTSGASFSPRKIWKGTGFKEGGTVAGSSLSPILASSLGLNRIKTRSGPLPQEAYRENRINGIGSSNLRREGSCSTSSSSATAMSSSSALLGAGKVSMKKNDARGLEKVPEAHASSWGDQERSQLDRTLPNGATLGTSIGMLLLPPYADYLYALSAVIMAGCRLPPSIQFKLLLLLGRPDIPFINKRERDPGLLSMRMSNQEEGECFIPWSVRSIEKDERLVNPSCVRATNGTREVCGQIKRDRSSLKLAACGSLLSRAFGAESIGAKQELVFGRETVRLDSFHLAPEILVSSISASNPASIHAATSS</sequence>
<keyword evidence="3" id="KW-1185">Reference proteome</keyword>
<feature type="compositionally biased region" description="Basic and acidic residues" evidence="1">
    <location>
        <begin position="61"/>
        <end position="92"/>
    </location>
</feature>
<proteinExistence type="predicted"/>
<feature type="compositionally biased region" description="Basic and acidic residues" evidence="1">
    <location>
        <begin position="199"/>
        <end position="209"/>
    </location>
</feature>
<comment type="caution">
    <text evidence="2">The sequence shown here is derived from an EMBL/GenBank/DDBJ whole genome shotgun (WGS) entry which is preliminary data.</text>
</comment>
<organism evidence="2 3">
    <name type="scientific">Dendrobium chrysotoxum</name>
    <name type="common">Orchid</name>
    <dbReference type="NCBI Taxonomy" id="161865"/>
    <lineage>
        <taxon>Eukaryota</taxon>
        <taxon>Viridiplantae</taxon>
        <taxon>Streptophyta</taxon>
        <taxon>Embryophyta</taxon>
        <taxon>Tracheophyta</taxon>
        <taxon>Spermatophyta</taxon>
        <taxon>Magnoliopsida</taxon>
        <taxon>Liliopsida</taxon>
        <taxon>Asparagales</taxon>
        <taxon>Orchidaceae</taxon>
        <taxon>Epidendroideae</taxon>
        <taxon>Malaxideae</taxon>
        <taxon>Dendrobiinae</taxon>
        <taxon>Dendrobium</taxon>
    </lineage>
</organism>
<gene>
    <name evidence="2" type="ORF">IEQ34_017198</name>
</gene>
<dbReference type="Proteomes" id="UP000775213">
    <property type="component" value="Unassembled WGS sequence"/>
</dbReference>
<feature type="compositionally biased region" description="Low complexity" evidence="1">
    <location>
        <begin position="1"/>
        <end position="26"/>
    </location>
</feature>
<evidence type="ECO:0000256" key="1">
    <source>
        <dbReference type="SAM" id="MobiDB-lite"/>
    </source>
</evidence>
<feature type="region of interest" description="Disordered" evidence="1">
    <location>
        <begin position="199"/>
        <end position="221"/>
    </location>
</feature>
<reference evidence="2 3" key="1">
    <citation type="journal article" date="2021" name="Hortic Res">
        <title>Chromosome-scale assembly of the Dendrobium chrysotoxum genome enhances the understanding of orchid evolution.</title>
        <authorList>
            <person name="Zhang Y."/>
            <person name="Zhang G.Q."/>
            <person name="Zhang D."/>
            <person name="Liu X.D."/>
            <person name="Xu X.Y."/>
            <person name="Sun W.H."/>
            <person name="Yu X."/>
            <person name="Zhu X."/>
            <person name="Wang Z.W."/>
            <person name="Zhao X."/>
            <person name="Zhong W.Y."/>
            <person name="Chen H."/>
            <person name="Yin W.L."/>
            <person name="Huang T."/>
            <person name="Niu S.C."/>
            <person name="Liu Z.J."/>
        </authorList>
    </citation>
    <scope>NUCLEOTIDE SEQUENCE [LARGE SCALE GENOMIC DNA]</scope>
    <source>
        <strain evidence="2">Lindl</strain>
    </source>
</reference>
<feature type="region of interest" description="Disordered" evidence="1">
    <location>
        <begin position="1"/>
        <end position="113"/>
    </location>
</feature>
<accession>A0AAV7GAL2</accession>
<dbReference type="EMBL" id="JAGFBR010000016">
    <property type="protein sequence ID" value="KAH0452874.1"/>
    <property type="molecule type" value="Genomic_DNA"/>
</dbReference>
<feature type="region of interest" description="Disordered" evidence="1">
    <location>
        <begin position="160"/>
        <end position="179"/>
    </location>
</feature>
<evidence type="ECO:0000313" key="2">
    <source>
        <dbReference type="EMBL" id="KAH0452874.1"/>
    </source>
</evidence>
<evidence type="ECO:0000313" key="3">
    <source>
        <dbReference type="Proteomes" id="UP000775213"/>
    </source>
</evidence>
<name>A0AAV7GAL2_DENCH</name>
<dbReference type="AlphaFoldDB" id="A0AAV7GAL2"/>